<dbReference type="KEGG" id="pnd:Pla175_35710"/>
<dbReference type="PRINTS" id="PR01438">
    <property type="entry name" value="UNVRSLSTRESS"/>
</dbReference>
<evidence type="ECO:0000313" key="4">
    <source>
        <dbReference type="Proteomes" id="UP000317429"/>
    </source>
</evidence>
<dbReference type="OrthoDB" id="9794782at2"/>
<dbReference type="InterPro" id="IPR006016">
    <property type="entry name" value="UspA"/>
</dbReference>
<dbReference type="Proteomes" id="UP000317429">
    <property type="component" value="Chromosome"/>
</dbReference>
<feature type="domain" description="UspA" evidence="2">
    <location>
        <begin position="9"/>
        <end position="142"/>
    </location>
</feature>
<comment type="similarity">
    <text evidence="1">Belongs to the universal stress protein A family.</text>
</comment>
<dbReference type="AlphaFoldDB" id="A0A518DFB7"/>
<proteinExistence type="inferred from homology"/>
<dbReference type="PANTHER" id="PTHR46268:SF6">
    <property type="entry name" value="UNIVERSAL STRESS PROTEIN UP12"/>
    <property type="match status" value="1"/>
</dbReference>
<name>A0A518DFB7_9BACT</name>
<dbReference type="PANTHER" id="PTHR46268">
    <property type="entry name" value="STRESS RESPONSE PROTEIN NHAX"/>
    <property type="match status" value="1"/>
</dbReference>
<keyword evidence="4" id="KW-1185">Reference proteome</keyword>
<dbReference type="EMBL" id="CP036291">
    <property type="protein sequence ID" value="QDU90169.1"/>
    <property type="molecule type" value="Genomic_DNA"/>
</dbReference>
<dbReference type="SUPFAM" id="SSF52402">
    <property type="entry name" value="Adenine nucleotide alpha hydrolases-like"/>
    <property type="match status" value="1"/>
</dbReference>
<protein>
    <submittedName>
        <fullName evidence="3">Universal stress protein</fullName>
    </submittedName>
</protein>
<dbReference type="InterPro" id="IPR006015">
    <property type="entry name" value="Universal_stress_UspA"/>
</dbReference>
<evidence type="ECO:0000256" key="1">
    <source>
        <dbReference type="ARBA" id="ARBA00008791"/>
    </source>
</evidence>
<dbReference type="CDD" id="cd00293">
    <property type="entry name" value="USP-like"/>
    <property type="match status" value="1"/>
</dbReference>
<dbReference type="Gene3D" id="3.40.50.12370">
    <property type="match status" value="1"/>
</dbReference>
<gene>
    <name evidence="3" type="ORF">Pla175_35710</name>
</gene>
<evidence type="ECO:0000259" key="2">
    <source>
        <dbReference type="Pfam" id="PF00582"/>
    </source>
</evidence>
<dbReference type="RefSeq" id="WP_145288117.1">
    <property type="nucleotide sequence ID" value="NZ_CP036291.1"/>
</dbReference>
<sequence>MSDWLKDKTAVVPIDFGDQSEMAIDSALEILGDPGKITVLHVAPDLAVIEPGIMWGEISDESRETHLKEAFAKRFADPKYAGLKFDVRFGDAGHGIAKYAQTHDAGMVIMPSHGRTGFDHLLIGSVAERVIRYAHCPVLVLRK</sequence>
<evidence type="ECO:0000313" key="3">
    <source>
        <dbReference type="EMBL" id="QDU90169.1"/>
    </source>
</evidence>
<reference evidence="3 4" key="1">
    <citation type="submission" date="2019-02" db="EMBL/GenBank/DDBJ databases">
        <title>Deep-cultivation of Planctomycetes and their phenomic and genomic characterization uncovers novel biology.</title>
        <authorList>
            <person name="Wiegand S."/>
            <person name="Jogler M."/>
            <person name="Boedeker C."/>
            <person name="Pinto D."/>
            <person name="Vollmers J."/>
            <person name="Rivas-Marin E."/>
            <person name="Kohn T."/>
            <person name="Peeters S.H."/>
            <person name="Heuer A."/>
            <person name="Rast P."/>
            <person name="Oberbeckmann S."/>
            <person name="Bunk B."/>
            <person name="Jeske O."/>
            <person name="Meyerdierks A."/>
            <person name="Storesund J.E."/>
            <person name="Kallscheuer N."/>
            <person name="Luecker S."/>
            <person name="Lage O.M."/>
            <person name="Pohl T."/>
            <person name="Merkel B.J."/>
            <person name="Hornburger P."/>
            <person name="Mueller R.-W."/>
            <person name="Bruemmer F."/>
            <person name="Labrenz M."/>
            <person name="Spormann A.M."/>
            <person name="Op den Camp H."/>
            <person name="Overmann J."/>
            <person name="Amann R."/>
            <person name="Jetten M.S.M."/>
            <person name="Mascher T."/>
            <person name="Medema M.H."/>
            <person name="Devos D.P."/>
            <person name="Kaster A.-K."/>
            <person name="Ovreas L."/>
            <person name="Rohde M."/>
            <person name="Galperin M.Y."/>
            <person name="Jogler C."/>
        </authorList>
    </citation>
    <scope>NUCLEOTIDE SEQUENCE [LARGE SCALE GENOMIC DNA]</scope>
    <source>
        <strain evidence="3 4">Pla175</strain>
    </source>
</reference>
<organism evidence="3 4">
    <name type="scientific">Pirellulimonas nuda</name>
    <dbReference type="NCBI Taxonomy" id="2528009"/>
    <lineage>
        <taxon>Bacteria</taxon>
        <taxon>Pseudomonadati</taxon>
        <taxon>Planctomycetota</taxon>
        <taxon>Planctomycetia</taxon>
        <taxon>Pirellulales</taxon>
        <taxon>Lacipirellulaceae</taxon>
        <taxon>Pirellulimonas</taxon>
    </lineage>
</organism>
<dbReference type="Pfam" id="PF00582">
    <property type="entry name" value="Usp"/>
    <property type="match status" value="1"/>
</dbReference>
<accession>A0A518DFB7</accession>